<keyword evidence="3" id="KW-1185">Reference proteome</keyword>
<dbReference type="SMART" id="SM01172">
    <property type="entry name" value="DUF3700"/>
    <property type="match status" value="1"/>
</dbReference>
<dbReference type="PANTHER" id="PTHR45952">
    <property type="entry name" value="ALUMINUM INDUCED PROTEIN WITH YGL AND LRDR MOTIFS"/>
    <property type="match status" value="1"/>
</dbReference>
<proteinExistence type="predicted"/>
<feature type="domain" description="DUF3700" evidence="1">
    <location>
        <begin position="2"/>
        <end position="224"/>
    </location>
</feature>
<dbReference type="InterPro" id="IPR024286">
    <property type="entry name" value="DUF3700"/>
</dbReference>
<dbReference type="Pfam" id="PF13225">
    <property type="entry name" value="D27-like_C"/>
    <property type="match status" value="1"/>
</dbReference>
<dbReference type="Proteomes" id="UP001055439">
    <property type="component" value="Chromosome 2"/>
</dbReference>
<evidence type="ECO:0000313" key="3">
    <source>
        <dbReference type="Proteomes" id="UP001055439"/>
    </source>
</evidence>
<dbReference type="AlphaFoldDB" id="A0A9E7F2Q4"/>
<evidence type="ECO:0000313" key="2">
    <source>
        <dbReference type="EMBL" id="URD87455.1"/>
    </source>
</evidence>
<dbReference type="InterPro" id="IPR044828">
    <property type="entry name" value="TSJT1-like"/>
</dbReference>
<dbReference type="InterPro" id="IPR025114">
    <property type="entry name" value="D27-like_C"/>
</dbReference>
<accession>A0A9E7F2Q4</accession>
<name>A0A9E7F2Q4_9LILI</name>
<dbReference type="EMBL" id="CP097504">
    <property type="protein sequence ID" value="URD87455.1"/>
    <property type="molecule type" value="Genomic_DNA"/>
</dbReference>
<dbReference type="CDD" id="cd01910">
    <property type="entry name" value="Wali7"/>
    <property type="match status" value="1"/>
</dbReference>
<dbReference type="Gene3D" id="3.60.20.10">
    <property type="entry name" value="Glutamine Phosphoribosylpyrophosphate, subunit 1, domain 1"/>
    <property type="match status" value="1"/>
</dbReference>
<dbReference type="OrthoDB" id="416096at2759"/>
<gene>
    <name evidence="2" type="ORF">MUK42_27810</name>
</gene>
<evidence type="ECO:0000259" key="1">
    <source>
        <dbReference type="SMART" id="SM01172"/>
    </source>
</evidence>
<dbReference type="InterPro" id="IPR029055">
    <property type="entry name" value="Ntn_hydrolases_N"/>
</dbReference>
<reference evidence="2" key="1">
    <citation type="submission" date="2022-05" db="EMBL/GenBank/DDBJ databases">
        <title>The Musa troglodytarum L. genome provides insights into the mechanism of non-climacteric behaviour and enrichment of carotenoids.</title>
        <authorList>
            <person name="Wang J."/>
        </authorList>
    </citation>
    <scope>NUCLEOTIDE SEQUENCE</scope>
    <source>
        <tissue evidence="2">Leaf</tissue>
    </source>
</reference>
<dbReference type="SUPFAM" id="SSF56235">
    <property type="entry name" value="N-terminal nucleophile aminohydrolases (Ntn hydrolases)"/>
    <property type="match status" value="1"/>
</dbReference>
<dbReference type="Pfam" id="PF12481">
    <property type="entry name" value="DUF3700"/>
    <property type="match status" value="1"/>
</dbReference>
<protein>
    <submittedName>
        <fullName evidence="2">Stem-specific protein TSJT1</fullName>
    </submittedName>
</protein>
<organism evidence="2 3">
    <name type="scientific">Musa troglodytarum</name>
    <name type="common">fe'i banana</name>
    <dbReference type="NCBI Taxonomy" id="320322"/>
    <lineage>
        <taxon>Eukaryota</taxon>
        <taxon>Viridiplantae</taxon>
        <taxon>Streptophyta</taxon>
        <taxon>Embryophyta</taxon>
        <taxon>Tracheophyta</taxon>
        <taxon>Spermatophyta</taxon>
        <taxon>Magnoliopsida</taxon>
        <taxon>Liliopsida</taxon>
        <taxon>Zingiberales</taxon>
        <taxon>Musaceae</taxon>
        <taxon>Musa</taxon>
    </lineage>
</organism>
<sequence>MLAVFDRKVAKSPEGLRSPGTEGGDGGRSLLDHFLAARAGAVAINLGSSGGLAYTSKKQTPLLPRLFAVVDDIFCLFQGHIENITSLKQQYGLGKTANEVIIVIEAYKTLRDRGPFPASQVLRDLNGKFAFTLFDSSSNTTFMASDADGSVPFFWGADAQDHLVLSDDADIVKKGCGKSFAPFPKGCFFTTSGGLQSFEHPMNELKPMPRVDSQGQVCGATYNVDYMAKKDTGMPRVGSSANCFFLSLSSTMEANILRCGAIKTLPPISRRPQGMEFGHRMPPRKLLSSVVEARVQTEEKMVAATEKTTYTDNWFDRLAIRYLSRSIQATTAISNNKEGYESLVEAAIMICKKFDAKAQQDLVIQSLHRALPPIILTLANKDLASTVNIHERDLCSFHHSVLPLAGWPLPGMGFLAAPSAFMILSVRKSEVDGKTEKNVVYIPKCRFLESTNCVGMCTNLCKVPSQKFIQDSLGVPVYMVPNFEDMSCEMVFGQQPPLHDPTLKQPCYHKSCNGIDPSTHNKAETWCELLQWMKENWQHFILRRSR</sequence>
<dbReference type="GO" id="GO:0005506">
    <property type="term" value="F:iron ion binding"/>
    <property type="evidence" value="ECO:0007669"/>
    <property type="project" value="InterPro"/>
</dbReference>
<dbReference type="PANTHER" id="PTHR45952:SF4">
    <property type="entry name" value="ALUMINUM INDUCED PROTEIN WITH YGL AND LRDR MOTIFS"/>
    <property type="match status" value="1"/>
</dbReference>